<dbReference type="Pfam" id="PF00060">
    <property type="entry name" value="Lig_chan"/>
    <property type="match status" value="2"/>
</dbReference>
<proteinExistence type="inferred from homology"/>
<evidence type="ECO:0000256" key="10">
    <source>
        <dbReference type="ARBA" id="ARBA00023170"/>
    </source>
</evidence>
<keyword evidence="3" id="KW-1003">Cell membrane</keyword>
<comment type="subcellular location">
    <subcellularLocation>
        <location evidence="15">Postsynaptic cell membrane</location>
        <topology evidence="15">Multi-pass membrane protein</topology>
    </subcellularLocation>
</comment>
<feature type="signal peptide" evidence="22">
    <location>
        <begin position="1"/>
        <end position="22"/>
    </location>
</feature>
<dbReference type="InterPro" id="IPR001508">
    <property type="entry name" value="Iono_Glu_rcpt_met"/>
</dbReference>
<dbReference type="EMBL" id="CAXLJL010000047">
    <property type="protein sequence ID" value="CAL5129802.1"/>
    <property type="molecule type" value="Genomic_DNA"/>
</dbReference>
<dbReference type="SMART" id="SM00079">
    <property type="entry name" value="PBPe"/>
    <property type="match status" value="2"/>
</dbReference>
<dbReference type="InterPro" id="IPR001828">
    <property type="entry name" value="ANF_lig-bd_rcpt"/>
</dbReference>
<keyword evidence="12" id="KW-0628">Postsynaptic cell membrane</keyword>
<dbReference type="InterPro" id="IPR001320">
    <property type="entry name" value="Iontro_rcpt_C"/>
</dbReference>
<dbReference type="InterPro" id="IPR019594">
    <property type="entry name" value="Glu/Gly-bd"/>
</dbReference>
<keyword evidence="8" id="KW-0406">Ion transport</keyword>
<keyword evidence="5 22" id="KW-0732">Signal</keyword>
<keyword evidence="13" id="KW-1071">Ligand-gated ion channel</keyword>
<dbReference type="FunFam" id="1.10.287.70:FF:000064">
    <property type="entry name" value="Glutamate receptor ionotropic, kainate"/>
    <property type="match status" value="2"/>
</dbReference>
<feature type="binding site" evidence="17">
    <location>
        <position position="528"/>
    </location>
    <ligand>
        <name>L-glutamate</name>
        <dbReference type="ChEBI" id="CHEBI:29985"/>
    </ligand>
</feature>
<feature type="site" description="Interaction with the cone snail toxin Con-ikot-ikot" evidence="18">
    <location>
        <position position="793"/>
    </location>
</feature>
<organism evidence="25 26">
    <name type="scientific">Calicophoron daubneyi</name>
    <name type="common">Rumen fluke</name>
    <name type="synonym">Paramphistomum daubneyi</name>
    <dbReference type="NCBI Taxonomy" id="300641"/>
    <lineage>
        <taxon>Eukaryota</taxon>
        <taxon>Metazoa</taxon>
        <taxon>Spiralia</taxon>
        <taxon>Lophotrochozoa</taxon>
        <taxon>Platyhelminthes</taxon>
        <taxon>Trematoda</taxon>
        <taxon>Digenea</taxon>
        <taxon>Plagiorchiida</taxon>
        <taxon>Pronocephalata</taxon>
        <taxon>Paramphistomoidea</taxon>
        <taxon>Paramphistomidae</taxon>
        <taxon>Calicophoron</taxon>
    </lineage>
</organism>
<keyword evidence="9 21" id="KW-0472">Membrane</keyword>
<feature type="binding site" evidence="17">
    <location>
        <position position="533"/>
    </location>
    <ligand>
        <name>L-glutamate</name>
        <dbReference type="ChEBI" id="CHEBI:29985"/>
    </ligand>
</feature>
<keyword evidence="11" id="KW-0325">Glycoprotein</keyword>
<keyword evidence="2" id="KW-0813">Transport</keyword>
<evidence type="ECO:0000256" key="19">
    <source>
        <dbReference type="PIRSR" id="PIRSR601508-3"/>
    </source>
</evidence>
<dbReference type="InterPro" id="IPR028082">
    <property type="entry name" value="Peripla_BP_I"/>
</dbReference>
<dbReference type="SUPFAM" id="SSF53850">
    <property type="entry name" value="Periplasmic binding protein-like II"/>
    <property type="match status" value="2"/>
</dbReference>
<evidence type="ECO:0000256" key="8">
    <source>
        <dbReference type="ARBA" id="ARBA00023065"/>
    </source>
</evidence>
<keyword evidence="10" id="KW-0675">Receptor</keyword>
<evidence type="ECO:0000259" key="23">
    <source>
        <dbReference type="SMART" id="SM00079"/>
    </source>
</evidence>
<feature type="transmembrane region" description="Helical" evidence="21">
    <location>
        <begin position="839"/>
        <end position="859"/>
    </location>
</feature>
<dbReference type="Proteomes" id="UP001497525">
    <property type="component" value="Unassembled WGS sequence"/>
</dbReference>
<gene>
    <name evidence="25" type="ORF">CDAUBV1_LOCUS1245</name>
</gene>
<keyword evidence="19" id="KW-1015">Disulfide bond</keyword>
<dbReference type="Gene3D" id="3.40.50.2300">
    <property type="match status" value="4"/>
</dbReference>
<feature type="region of interest" description="Disordered" evidence="20">
    <location>
        <begin position="2078"/>
        <end position="2111"/>
    </location>
</feature>
<dbReference type="Gene3D" id="3.40.190.10">
    <property type="entry name" value="Periplasmic binding protein-like II"/>
    <property type="match status" value="4"/>
</dbReference>
<evidence type="ECO:0000256" key="17">
    <source>
        <dbReference type="PIRSR" id="PIRSR601508-1"/>
    </source>
</evidence>
<evidence type="ECO:0000256" key="13">
    <source>
        <dbReference type="ARBA" id="ARBA00023286"/>
    </source>
</evidence>
<dbReference type="PRINTS" id="PR00177">
    <property type="entry name" value="NMDARECEPTOR"/>
</dbReference>
<feature type="domain" description="Ionotropic glutamate receptor C-terminal" evidence="23">
    <location>
        <begin position="1547"/>
        <end position="1921"/>
    </location>
</feature>
<evidence type="ECO:0000259" key="24">
    <source>
        <dbReference type="SMART" id="SM00918"/>
    </source>
</evidence>
<evidence type="ECO:0000256" key="6">
    <source>
        <dbReference type="ARBA" id="ARBA00022989"/>
    </source>
</evidence>
<feature type="transmembrane region" description="Helical" evidence="21">
    <location>
        <begin position="1684"/>
        <end position="1705"/>
    </location>
</feature>
<feature type="disulfide bond" evidence="19">
    <location>
        <begin position="759"/>
        <end position="817"/>
    </location>
</feature>
<protein>
    <recommendedName>
        <fullName evidence="16">Glutamate receptor 1</fullName>
    </recommendedName>
</protein>
<feature type="domain" description="Ionotropic glutamate receptor C-terminal" evidence="23">
    <location>
        <begin position="436"/>
        <end position="810"/>
    </location>
</feature>
<feature type="region of interest" description="Disordered" evidence="20">
    <location>
        <begin position="2184"/>
        <end position="2242"/>
    </location>
</feature>
<comment type="similarity">
    <text evidence="1">Belongs to the glutamate-gated ion channel (TC 1.A.10.1) family.</text>
</comment>
<evidence type="ECO:0000313" key="26">
    <source>
        <dbReference type="Proteomes" id="UP001497525"/>
    </source>
</evidence>
<comment type="caution">
    <text evidence="25">The sequence shown here is derived from an EMBL/GenBank/DDBJ whole genome shotgun (WGS) entry which is preliminary data.</text>
</comment>
<dbReference type="GO" id="GO:0004888">
    <property type="term" value="F:transmembrane signaling receptor activity"/>
    <property type="evidence" value="ECO:0007669"/>
    <property type="project" value="UniProtKB-ARBA"/>
</dbReference>
<feature type="compositionally biased region" description="Polar residues" evidence="20">
    <location>
        <begin position="2213"/>
        <end position="2235"/>
    </location>
</feature>
<dbReference type="InterPro" id="IPR015683">
    <property type="entry name" value="Ionotropic_Glu_rcpt"/>
</dbReference>
<dbReference type="PANTHER" id="PTHR18966">
    <property type="entry name" value="IONOTROPIC GLUTAMATE RECEPTOR"/>
    <property type="match status" value="1"/>
</dbReference>
<evidence type="ECO:0000256" key="2">
    <source>
        <dbReference type="ARBA" id="ARBA00022448"/>
    </source>
</evidence>
<dbReference type="FunFam" id="3.40.190.10:FF:000024">
    <property type="entry name" value="Glutamate receptor, ionotropic, delta 1"/>
    <property type="match status" value="2"/>
</dbReference>
<evidence type="ECO:0000256" key="12">
    <source>
        <dbReference type="ARBA" id="ARBA00023257"/>
    </source>
</evidence>
<keyword evidence="6 21" id="KW-1133">Transmembrane helix</keyword>
<evidence type="ECO:0000256" key="9">
    <source>
        <dbReference type="ARBA" id="ARBA00023136"/>
    </source>
</evidence>
<feature type="chain" id="PRO_5043517156" description="Glutamate receptor 1" evidence="22">
    <location>
        <begin position="23"/>
        <end position="2242"/>
    </location>
</feature>
<feature type="transmembrane region" description="Helical" evidence="21">
    <location>
        <begin position="1950"/>
        <end position="1970"/>
    </location>
</feature>
<dbReference type="SMART" id="SM00918">
    <property type="entry name" value="Lig_chan-Glu_bd"/>
    <property type="match status" value="2"/>
</dbReference>
<feature type="binding site" evidence="17">
    <location>
        <position position="747"/>
    </location>
    <ligand>
        <name>L-glutamate</name>
        <dbReference type="ChEBI" id="CHEBI:29985"/>
    </ligand>
</feature>
<dbReference type="Pfam" id="PF10613">
    <property type="entry name" value="Lig_chan-Glu_bd"/>
    <property type="match status" value="2"/>
</dbReference>
<evidence type="ECO:0000256" key="7">
    <source>
        <dbReference type="ARBA" id="ARBA00023018"/>
    </source>
</evidence>
<dbReference type="GO" id="GO:0005230">
    <property type="term" value="F:extracellular ligand-gated monoatomic ion channel activity"/>
    <property type="evidence" value="ECO:0007669"/>
    <property type="project" value="UniProtKB-ARBA"/>
</dbReference>
<accession>A0AAV2T2M1</accession>
<evidence type="ECO:0000256" key="5">
    <source>
        <dbReference type="ARBA" id="ARBA00022729"/>
    </source>
</evidence>
<evidence type="ECO:0000256" key="16">
    <source>
        <dbReference type="ARBA" id="ARBA00072754"/>
    </source>
</evidence>
<feature type="transmembrane region" description="Helical" evidence="21">
    <location>
        <begin position="649"/>
        <end position="672"/>
    </location>
</feature>
<feature type="transmembrane region" description="Helical" evidence="21">
    <location>
        <begin position="1760"/>
        <end position="1783"/>
    </location>
</feature>
<sequence length="2242" mass="252312">MVQIFQGFLLTILYSYVCSVSAQGRSYEATELAVGAIIEKDDVAQEICFTKSVQEANKLLQKHDSQRRRVQLVPIIETIDGDDSFEASRKACKLLERQVIAIYGPLSTNAVTSVQALTNQFGIPHLQIDWGYHQSSRGFSLNVHPHYLAFGQALYDYVRKAEYWNTVALIYTKEESLLKYDYLLRNFDQPMMLRKWEKSSDNHKYVIKQFRTMQTHFRFIVDIPFWEIQEFLSLADSYNMTSQYYSYVFTDWDIQLVDPATFKSVQGANITTFSILQPISEETGYGIGALLDDIRVAALQDKRFSRSSTTRRISPTHSALLYDGLSLLAMGILASSRTSDILPPSGLTCSSSRVWNPGLSLMNDIKAIQPENFRGLTGTFQFDGHGWRSNINLLILELGMNGFQRLGHWDMVDGLSVTKNFSLTRQEIHSELQGKVLRITTQEERPYMMYKGNTAPGEPKSTNPKDWEGFCVSLMDLISAELNFTYTINLVPDSTYGNMKIVDGVEVWDGMVQELRTRKADLAVGSFTITYDRERVIDFTTPFMYLGISIIYKRPDDKESYLFSFLQPLSAPVWGYILASLIMVSLVLFVVARFSPYEWKNKRPCQVNSKVVENSFNVLNSIWFTFGALMQKGSDVLPHATSTRIIAGFWWFFTLIVISSYTANLAAFLTVARMVAPIENAEDLSKQTKIKYGTIQGGSTVAFFEQSKFPTYKRMWQFMSSQKGLLMNSTVEAIKRVKREEYAFLLESTMNEYYTQRDCDLMQVGGLLDSKGYGIGLPEGSKYRDPISETILKLQKTQVIEKLRFFWWRKHNVETPCEKVQMKSSDTSSLGVEKVGGCFVMLLIGMGVSLVISLFELLYHSYHRVAMKKVNRPLQEEFARGFRFSTACSSFRSQLAEDAAQIPPPPSLKCGSGECGKSSIKAAFAYAPCLPPPGFPPNLESSAPKFQMQVDSSAGEPVGQLAVPMDSSVPPSSFYPGSMAGTRNLRSRGTGDTPNYDVDGVVNVVSSPLEEDRQRYMEEPTNYGHQDVSADDEYYGRRQPFVSQIPVEFNLQDREEDEDEGDAENVEEWCVGPSPEFVGSPSGVSLRATAGVGGRTPGRIQAQDSQVSDGRSGSRNVTDGQSDFQLKKVSFSAQGRSYEATELAVGAIIEKDDVAQEICFTKSVQEANKLLQKHDSQRRRVQLVPIIETIDGDDSFEASRKACKLLERQVIAIYGPLSTNAVTSVQALTNQFGIPHLQIDWGYHQSSRGFSLNVHPHYLAFGQALYDYVRKAEYWNTVALIYTKEESLLKYDYLLRNFDQPMMLRKWEKSSDNHKYVIKQFRTMQTHFRFIVDIPFWEIQEFLSLADSYNMTSQYYSYVFTDWDIQLVDPATFKSVQGANITTFSILQPISEETGYGIGALLDDIRVAALQDKRFSRSSTTRRISPTHSALLYDGLSLLAMGILASSRTSDILPPSGLTCSSSRVWNPGLSLMNDIKAIQPENFRGLTGTFQFDGHGWRSNINLLILELGMNGFQRLGHWDMVDGLSVTKNFSLTRQEIHSELQGKVLRITTQEERPYMMYKGNTAPGEPKSTNPKDWEGFCVSLMDLISAELNFTYTINLVPDSTYGNMKIVDGVEVWDGMVQELRTRKADLAVGSFTITYDRERVIDFTTPFMYLGISIIYKRPDDKESYLFSFLQPLSAPVWGYILASLIMVSLVLFVVARFSPYEWKNKRPCQVNSKVVENSFNVLNSIWFTFGALMQKGSDVLPHATSTRIIAGFWWFFTLIVTSSYTANLAAFLTVARMVAPIENAEDLSKQTKIKYGTIQGGSTVAFFEQSKFPTYKRMWQFMSSQKGLLMNSTVEAIKRVKREEYAFLLESTMNEYYTQRDCDLMQVGGLLDSKGYGIGLPEGSKYRDPISETILKLQKTQVIEKLRFFWWRKHNVETPCEKVLMKSSDTSSLGVEKVGGCFVLLFFGIGASLVISLFELLYHSYHRVAMKKVNRPLQEEFARGFRFSTACSSFRSQLAEDAAQIPPPPSLKCGSGECGKSSIKAAFAYAPCLPPPGFPPNLESSAPKFQMQVDSSAGEPVGQLAVPMDSSVPPSSFYPGSMAGTRNLRSRGTGDTPNYDVDGVVNVMTTPLEEDRQRYMEEPTNYGHQGVSADDEYYGRRQPFVSRIPVEFNLQDREEDEDEGDAENVEEWCVGPSPEFVGSPSGVSLRATAGVGGRTPGRIQAQDSQVSDGRSGSRNVTDGQSDFQLKKVSC</sequence>
<feature type="domain" description="Ionotropic glutamate receptor L-glutamate and glycine-binding" evidence="24">
    <location>
        <begin position="1557"/>
        <end position="1628"/>
    </location>
</feature>
<dbReference type="FunFam" id="3.40.190.10:FF:000060">
    <property type="entry name" value="Glutamate receptor ionotropic, kainate 1"/>
    <property type="match status" value="2"/>
</dbReference>
<keyword evidence="7" id="KW-0770">Synapse</keyword>
<evidence type="ECO:0000256" key="1">
    <source>
        <dbReference type="ARBA" id="ARBA00008685"/>
    </source>
</evidence>
<name>A0AAV2T2M1_CALDB</name>
<feature type="transmembrane region" description="Helical" evidence="21">
    <location>
        <begin position="573"/>
        <end position="594"/>
    </location>
</feature>
<evidence type="ECO:0000256" key="22">
    <source>
        <dbReference type="SAM" id="SignalP"/>
    </source>
</evidence>
<keyword evidence="4 21" id="KW-0812">Transmembrane</keyword>
<dbReference type="GO" id="GO:0034702">
    <property type="term" value="C:monoatomic ion channel complex"/>
    <property type="evidence" value="ECO:0007669"/>
    <property type="project" value="UniProtKB-ARBA"/>
</dbReference>
<evidence type="ECO:0000256" key="3">
    <source>
        <dbReference type="ARBA" id="ARBA00022475"/>
    </source>
</evidence>
<feature type="domain" description="Ionotropic glutamate receptor L-glutamate and glycine-binding" evidence="24">
    <location>
        <begin position="446"/>
        <end position="517"/>
    </location>
</feature>
<feature type="binding site" evidence="17">
    <location>
        <position position="700"/>
    </location>
    <ligand>
        <name>L-glutamate</name>
        <dbReference type="ChEBI" id="CHEBI:29985"/>
    </ligand>
</feature>
<feature type="binding site" evidence="17">
    <location>
        <position position="699"/>
    </location>
    <ligand>
        <name>L-glutamate</name>
        <dbReference type="ChEBI" id="CHEBI:29985"/>
    </ligand>
</feature>
<dbReference type="Gene3D" id="1.10.287.70">
    <property type="match status" value="2"/>
</dbReference>
<evidence type="ECO:0000256" key="14">
    <source>
        <dbReference type="ARBA" id="ARBA00023303"/>
    </source>
</evidence>
<dbReference type="Pfam" id="PF01094">
    <property type="entry name" value="ANF_receptor"/>
    <property type="match status" value="2"/>
</dbReference>
<dbReference type="GO" id="GO:0045211">
    <property type="term" value="C:postsynaptic membrane"/>
    <property type="evidence" value="ECO:0007669"/>
    <property type="project" value="UniProtKB-SubCell"/>
</dbReference>
<reference evidence="25" key="1">
    <citation type="submission" date="2024-06" db="EMBL/GenBank/DDBJ databases">
        <authorList>
            <person name="Liu X."/>
            <person name="Lenzi L."/>
            <person name="Haldenby T S."/>
            <person name="Uol C."/>
        </authorList>
    </citation>
    <scope>NUCLEOTIDE SEQUENCE</scope>
</reference>
<evidence type="ECO:0000256" key="18">
    <source>
        <dbReference type="PIRSR" id="PIRSR601508-2"/>
    </source>
</evidence>
<evidence type="ECO:0000256" key="11">
    <source>
        <dbReference type="ARBA" id="ARBA00023180"/>
    </source>
</evidence>
<dbReference type="SUPFAM" id="SSF53822">
    <property type="entry name" value="Periplasmic binding protein-like I"/>
    <property type="match status" value="2"/>
</dbReference>
<evidence type="ECO:0000256" key="21">
    <source>
        <dbReference type="SAM" id="Phobius"/>
    </source>
</evidence>
<feature type="site" description="Crucial to convey clamshell closure to channel opening" evidence="18">
    <location>
        <position position="678"/>
    </location>
</feature>
<feature type="region of interest" description="Disordered" evidence="20">
    <location>
        <begin position="1080"/>
        <end position="1120"/>
    </location>
</feature>
<dbReference type="GO" id="GO:0007166">
    <property type="term" value="P:cell surface receptor signaling pathway"/>
    <property type="evidence" value="ECO:0007669"/>
    <property type="project" value="UniProtKB-ARBA"/>
</dbReference>
<evidence type="ECO:0000313" key="25">
    <source>
        <dbReference type="EMBL" id="CAL5129802.1"/>
    </source>
</evidence>
<evidence type="ECO:0000256" key="4">
    <source>
        <dbReference type="ARBA" id="ARBA00022692"/>
    </source>
</evidence>
<evidence type="ECO:0000256" key="15">
    <source>
        <dbReference type="ARBA" id="ARBA00034104"/>
    </source>
</evidence>
<evidence type="ECO:0000256" key="20">
    <source>
        <dbReference type="SAM" id="MobiDB-lite"/>
    </source>
</evidence>
<keyword evidence="14" id="KW-0407">Ion channel</keyword>
<feature type="compositionally biased region" description="Polar residues" evidence="20">
    <location>
        <begin position="1102"/>
        <end position="1120"/>
    </location>
</feature>